<name>A0A1B6KRV4_9HEMI</name>
<protein>
    <submittedName>
        <fullName evidence="2">Uncharacterized protein</fullName>
    </submittedName>
</protein>
<dbReference type="EMBL" id="GEBQ01025809">
    <property type="protein sequence ID" value="JAT14168.1"/>
    <property type="molecule type" value="Transcribed_RNA"/>
</dbReference>
<feature type="region of interest" description="Disordered" evidence="1">
    <location>
        <begin position="410"/>
        <end position="449"/>
    </location>
</feature>
<evidence type="ECO:0000256" key="1">
    <source>
        <dbReference type="SAM" id="MobiDB-lite"/>
    </source>
</evidence>
<feature type="region of interest" description="Disordered" evidence="1">
    <location>
        <begin position="338"/>
        <end position="365"/>
    </location>
</feature>
<feature type="compositionally biased region" description="Basic residues" evidence="1">
    <location>
        <begin position="354"/>
        <end position="365"/>
    </location>
</feature>
<proteinExistence type="predicted"/>
<accession>A0A1B6KRV4</accession>
<organism evidence="2">
    <name type="scientific">Graphocephala atropunctata</name>
    <dbReference type="NCBI Taxonomy" id="36148"/>
    <lineage>
        <taxon>Eukaryota</taxon>
        <taxon>Metazoa</taxon>
        <taxon>Ecdysozoa</taxon>
        <taxon>Arthropoda</taxon>
        <taxon>Hexapoda</taxon>
        <taxon>Insecta</taxon>
        <taxon>Pterygota</taxon>
        <taxon>Neoptera</taxon>
        <taxon>Paraneoptera</taxon>
        <taxon>Hemiptera</taxon>
        <taxon>Auchenorrhyncha</taxon>
        <taxon>Membracoidea</taxon>
        <taxon>Cicadellidae</taxon>
        <taxon>Cicadellinae</taxon>
        <taxon>Cicadellini</taxon>
        <taxon>Graphocephala</taxon>
    </lineage>
</organism>
<dbReference type="AlphaFoldDB" id="A0A1B6KRV4"/>
<gene>
    <name evidence="2" type="ORF">g.1185</name>
</gene>
<reference evidence="2" key="1">
    <citation type="submission" date="2015-11" db="EMBL/GenBank/DDBJ databases">
        <title>De novo transcriptome assembly of four potential Pierce s Disease insect vectors from Arizona vineyards.</title>
        <authorList>
            <person name="Tassone E.E."/>
        </authorList>
    </citation>
    <scope>NUCLEOTIDE SEQUENCE</scope>
</reference>
<feature type="compositionally biased region" description="Low complexity" evidence="1">
    <location>
        <begin position="342"/>
        <end position="353"/>
    </location>
</feature>
<sequence length="604" mass="68401">MNLNMEASKSLQKLFKFSLHKLLYQTNLSYQTFSGGHNHSSRLLEAHSFSFPREYPSKGKHCILNFKHNHIISANSMAHYTERVLFPNVNPDILFLRNINGSSLMLKKMLLRVNCVKSHSFGTSANHQFWNKLVPFYSQAQVPSKLFAHKAEIEHPVTEGVGWAGQPIVKRVHPILPEVYGDVADIFYPVKELANSTEGYKGHQLSVLSGTSKSGKLEELSADCSRNEATEGIRLKSQKIIHSGSPVVPEEVKNRVRSHDMIPFINEDVKGKLPDGIRTGEMTSEETTNVISKNREIELKQQNILIRGTKKGGIKDRYGNVFLKPEVVFKKSKKKIRKKTKVVSSKTGSSLNGNKKRGAKKKRESKVFRINKKNKQQTQLVLNQRTYMQPFQKDLLFMENRQLKTDSVSRYSAMPAAKQRTSKTESAVKNKGKSSTKSSSSKKVEKGSFDDDCVCPESLEIKGERKSTTICGEAADAKKKLNEWKPKMCLVEKKFKTRRRTFVCASKVSKDKRKKQNLPKCPKPEKKSPPKVVICPPNLEDALAANAKTCEVQEEIKVRKRALVCKPVIIFGKERTEVKVEKVICEKKVKKIKSRHTKICPPPD</sequence>
<evidence type="ECO:0000313" key="2">
    <source>
        <dbReference type="EMBL" id="JAT14168.1"/>
    </source>
</evidence>